<dbReference type="InterPro" id="IPR001048">
    <property type="entry name" value="Asp/Glu/Uridylate_kinase"/>
</dbReference>
<evidence type="ECO:0000259" key="11">
    <source>
        <dbReference type="Pfam" id="PF00696"/>
    </source>
</evidence>
<sequence length="417" mass="46280">MKVFKFGGASVNSVDRIKQVAHIVDQHKDSPLVIIISAMGKTTNALEKVAEAFYAGAQQQALDLFNVIKNQHLTTAKYLLVTHFNECLSQLTDLFTEVEWLLHDKPVRNFDYYYDQVVCIGELLSTSIISHYLQEAGIANEWLDVRDLIRTDNHFRNANIDWAITTEKILQATEDAGAPVITQGFIGSTDENESTTLGREGSDYTAAVFANILDAESLTIWKDVEGVMNADPKQFPDAQLLQSISFTEVIEMAYYGAQVIHPKTIKPLQNKGIPLYVKCFLDPSLAGTVISNKHAKNLPPIIVLKENQALMHLHSQDFSFVGEQPMSNLYKIFAQLNITPNLLQTGAVSLQLCLDDHSDKIEQLAAAAGATFDVSVEKGLTLLTIRHYKAGQAAEMTAGKTPLLIQQTQETVQVLFR</sequence>
<keyword evidence="13" id="KW-1185">Reference proteome</keyword>
<evidence type="ECO:0000256" key="2">
    <source>
        <dbReference type="ARBA" id="ARBA00010122"/>
    </source>
</evidence>
<keyword evidence="10" id="KW-0028">Amino-acid biosynthesis</keyword>
<comment type="catalytic activity">
    <reaction evidence="7 9">
        <text>L-aspartate + ATP = 4-phospho-L-aspartate + ADP</text>
        <dbReference type="Rhea" id="RHEA:23776"/>
        <dbReference type="ChEBI" id="CHEBI:29991"/>
        <dbReference type="ChEBI" id="CHEBI:30616"/>
        <dbReference type="ChEBI" id="CHEBI:57535"/>
        <dbReference type="ChEBI" id="CHEBI:456216"/>
        <dbReference type="EC" id="2.7.2.4"/>
    </reaction>
</comment>
<comment type="similarity">
    <text evidence="2 9">Belongs to the aspartokinase family.</text>
</comment>
<dbReference type="Pfam" id="PF00696">
    <property type="entry name" value="AA_kinase"/>
    <property type="match status" value="1"/>
</dbReference>
<dbReference type="Gene3D" id="3.40.1160.10">
    <property type="entry name" value="Acetylglutamate kinase-like"/>
    <property type="match status" value="1"/>
</dbReference>
<keyword evidence="3 9" id="KW-0808">Transferase</keyword>
<dbReference type="InterPro" id="IPR042199">
    <property type="entry name" value="AsparK_Bifunc_asparK/hSer_DH"/>
</dbReference>
<dbReference type="RefSeq" id="WP_129001176.1">
    <property type="nucleotide sequence ID" value="NZ_SDHZ01000001.1"/>
</dbReference>
<dbReference type="GO" id="GO:0005829">
    <property type="term" value="C:cytosol"/>
    <property type="evidence" value="ECO:0007669"/>
    <property type="project" value="TreeGrafter"/>
</dbReference>
<evidence type="ECO:0000256" key="4">
    <source>
        <dbReference type="ARBA" id="ARBA00022741"/>
    </source>
</evidence>
<dbReference type="GO" id="GO:0005524">
    <property type="term" value="F:ATP binding"/>
    <property type="evidence" value="ECO:0007669"/>
    <property type="project" value="UniProtKB-KW"/>
</dbReference>
<dbReference type="CDD" id="cd04243">
    <property type="entry name" value="AAK_AK-HSDH-like"/>
    <property type="match status" value="1"/>
</dbReference>
<dbReference type="EMBL" id="SDHZ01000001">
    <property type="protein sequence ID" value="RXK85424.1"/>
    <property type="molecule type" value="Genomic_DNA"/>
</dbReference>
<evidence type="ECO:0000256" key="5">
    <source>
        <dbReference type="ARBA" id="ARBA00022777"/>
    </source>
</evidence>
<proteinExistence type="inferred from homology"/>
<evidence type="ECO:0000256" key="1">
    <source>
        <dbReference type="ARBA" id="ARBA00004766"/>
    </source>
</evidence>
<dbReference type="EC" id="2.7.2.4" evidence="9"/>
<feature type="binding site" evidence="8">
    <location>
        <position position="122"/>
    </location>
    <ligand>
        <name>substrate</name>
    </ligand>
</feature>
<accession>A0A4Q1D7Z1</accession>
<feature type="domain" description="Aspartate/glutamate/uridylate kinase" evidence="11">
    <location>
        <begin position="2"/>
        <end position="278"/>
    </location>
</feature>
<dbReference type="UniPathway" id="UPA00051">
    <property type="reaction ID" value="UER00462"/>
</dbReference>
<keyword evidence="6 8" id="KW-0067">ATP-binding</keyword>
<dbReference type="PIRSF" id="PIRSF000726">
    <property type="entry name" value="Asp_kin"/>
    <property type="match status" value="1"/>
</dbReference>
<dbReference type="InterPro" id="IPR036393">
    <property type="entry name" value="AceGlu_kinase-like_sf"/>
</dbReference>
<evidence type="ECO:0000256" key="8">
    <source>
        <dbReference type="PIRSR" id="PIRSR000726-1"/>
    </source>
</evidence>
<dbReference type="InterPro" id="IPR001341">
    <property type="entry name" value="Asp_kinase"/>
</dbReference>
<keyword evidence="5 9" id="KW-0418">Kinase</keyword>
<comment type="pathway">
    <text evidence="1 10">Amino-acid biosynthesis; L-lysine biosynthesis via DAP pathway; (S)-tetrahydrodipicolinate from L-aspartate: step 1/4.</text>
</comment>
<dbReference type="NCBIfam" id="TIGR00657">
    <property type="entry name" value="asp_kinases"/>
    <property type="match status" value="1"/>
</dbReference>
<dbReference type="InterPro" id="IPR005260">
    <property type="entry name" value="Asp_kin_monofn"/>
</dbReference>
<organism evidence="12 13">
    <name type="scientific">Filimonas effusa</name>
    <dbReference type="NCBI Taxonomy" id="2508721"/>
    <lineage>
        <taxon>Bacteria</taxon>
        <taxon>Pseudomonadati</taxon>
        <taxon>Bacteroidota</taxon>
        <taxon>Chitinophagia</taxon>
        <taxon>Chitinophagales</taxon>
        <taxon>Chitinophagaceae</taxon>
        <taxon>Filimonas</taxon>
    </lineage>
</organism>
<dbReference type="GO" id="GO:0004072">
    <property type="term" value="F:aspartate kinase activity"/>
    <property type="evidence" value="ECO:0007669"/>
    <property type="project" value="UniProtKB-EC"/>
</dbReference>
<comment type="pathway">
    <text evidence="10">Amino-acid biosynthesis; L-threonine biosynthesis; L-threonine from L-aspartate: step 1/5.</text>
</comment>
<dbReference type="UniPathway" id="UPA00034">
    <property type="reaction ID" value="UER00015"/>
</dbReference>
<evidence type="ECO:0000256" key="10">
    <source>
        <dbReference type="RuleBase" id="RU004249"/>
    </source>
</evidence>
<dbReference type="Proteomes" id="UP000290545">
    <property type="component" value="Unassembled WGS sequence"/>
</dbReference>
<dbReference type="SUPFAM" id="SSF53633">
    <property type="entry name" value="Carbamate kinase-like"/>
    <property type="match status" value="1"/>
</dbReference>
<dbReference type="OrthoDB" id="9799110at2"/>
<evidence type="ECO:0000256" key="3">
    <source>
        <dbReference type="ARBA" id="ARBA00022679"/>
    </source>
</evidence>
<dbReference type="PANTHER" id="PTHR21499">
    <property type="entry name" value="ASPARTATE KINASE"/>
    <property type="match status" value="1"/>
</dbReference>
<name>A0A4Q1D7Z1_9BACT</name>
<dbReference type="GO" id="GO:0009088">
    <property type="term" value="P:threonine biosynthetic process"/>
    <property type="evidence" value="ECO:0007669"/>
    <property type="project" value="UniProtKB-UniPathway"/>
</dbReference>
<evidence type="ECO:0000313" key="13">
    <source>
        <dbReference type="Proteomes" id="UP000290545"/>
    </source>
</evidence>
<dbReference type="GO" id="GO:0009089">
    <property type="term" value="P:lysine biosynthetic process via diaminopimelate"/>
    <property type="evidence" value="ECO:0007669"/>
    <property type="project" value="UniProtKB-UniPathway"/>
</dbReference>
<keyword evidence="4 8" id="KW-0547">Nucleotide-binding</keyword>
<feature type="binding site" evidence="8">
    <location>
        <position position="43"/>
    </location>
    <ligand>
        <name>substrate</name>
    </ligand>
</feature>
<dbReference type="AlphaFoldDB" id="A0A4Q1D7Z1"/>
<dbReference type="UniPathway" id="UPA00050">
    <property type="reaction ID" value="UER00461"/>
</dbReference>
<dbReference type="PANTHER" id="PTHR21499:SF59">
    <property type="entry name" value="ASPARTOKINASE"/>
    <property type="match status" value="1"/>
</dbReference>
<evidence type="ECO:0000256" key="9">
    <source>
        <dbReference type="RuleBase" id="RU003448"/>
    </source>
</evidence>
<comment type="caution">
    <text evidence="12">The sequence shown here is derived from an EMBL/GenBank/DDBJ whole genome shotgun (WGS) entry which is preliminary data.</text>
</comment>
<reference evidence="12 13" key="1">
    <citation type="submission" date="2019-01" db="EMBL/GenBank/DDBJ databases">
        <title>Filimonas sp. strain TTM-71.</title>
        <authorList>
            <person name="Chen W.-M."/>
        </authorList>
    </citation>
    <scope>NUCLEOTIDE SEQUENCE [LARGE SCALE GENOMIC DNA]</scope>
    <source>
        <strain evidence="12 13">TTM-71</strain>
    </source>
</reference>
<dbReference type="Gene3D" id="1.20.120.1320">
    <property type="entry name" value="Aspartokinase, catalytic domain"/>
    <property type="match status" value="1"/>
</dbReference>
<gene>
    <name evidence="12" type="ORF">ESB13_00950</name>
</gene>
<feature type="binding site" evidence="8">
    <location>
        <begin position="5"/>
        <end position="8"/>
    </location>
    <ligand>
        <name>ATP</name>
        <dbReference type="ChEBI" id="CHEBI:30616"/>
    </ligand>
</feature>
<protein>
    <recommendedName>
        <fullName evidence="9">Aspartokinase</fullName>
        <ecNumber evidence="9">2.7.2.4</ecNumber>
    </recommendedName>
</protein>
<comment type="pathway">
    <text evidence="10">Amino-acid biosynthesis; L-methionine biosynthesis via de novo pathway; L-homoserine from L-aspartate: step 1/3.</text>
</comment>
<dbReference type="GO" id="GO:0009090">
    <property type="term" value="P:homoserine biosynthetic process"/>
    <property type="evidence" value="ECO:0007669"/>
    <property type="project" value="TreeGrafter"/>
</dbReference>
<evidence type="ECO:0000256" key="6">
    <source>
        <dbReference type="ARBA" id="ARBA00022840"/>
    </source>
</evidence>
<evidence type="ECO:0000313" key="12">
    <source>
        <dbReference type="EMBL" id="RXK85424.1"/>
    </source>
</evidence>
<evidence type="ECO:0000256" key="7">
    <source>
        <dbReference type="ARBA" id="ARBA00047872"/>
    </source>
</evidence>